<feature type="compositionally biased region" description="Low complexity" evidence="1">
    <location>
        <begin position="76"/>
        <end position="88"/>
    </location>
</feature>
<feature type="region of interest" description="Disordered" evidence="1">
    <location>
        <begin position="20"/>
        <end position="145"/>
    </location>
</feature>
<proteinExistence type="predicted"/>
<evidence type="ECO:0000256" key="1">
    <source>
        <dbReference type="SAM" id="MobiDB-lite"/>
    </source>
</evidence>
<name>B8BNP8_ORYSI</name>
<dbReference type="Proteomes" id="UP000007015">
    <property type="component" value="Chromosome 12"/>
</dbReference>
<dbReference type="HOGENOM" id="CLU_1410893_0_0_1"/>
<keyword evidence="3" id="KW-1185">Reference proteome</keyword>
<protein>
    <submittedName>
        <fullName evidence="2">Uncharacterized protein</fullName>
    </submittedName>
</protein>
<sequence>MQRLVAVTLVEVVAAERMEAPGRPRRRRSQWPVAATLQAASPGRRRWSHGGQTTGMVVPSPGVDGASMGSRVASVASMESRAASGASMRSRHRLAGGERVSDLGTRQQQDAQYSGIRPRRGTGGSAVAEGGAEELPRPSTGDSRTRRSKGVWLALHAMVEVLLQDARAIGENFGQIDEGVSIYGVRGFLFPVR</sequence>
<reference evidence="2 3" key="1">
    <citation type="journal article" date="2005" name="PLoS Biol.">
        <title>The genomes of Oryza sativa: a history of duplications.</title>
        <authorList>
            <person name="Yu J."/>
            <person name="Wang J."/>
            <person name="Lin W."/>
            <person name="Li S."/>
            <person name="Li H."/>
            <person name="Zhou J."/>
            <person name="Ni P."/>
            <person name="Dong W."/>
            <person name="Hu S."/>
            <person name="Zeng C."/>
            <person name="Zhang J."/>
            <person name="Zhang Y."/>
            <person name="Li R."/>
            <person name="Xu Z."/>
            <person name="Li S."/>
            <person name="Li X."/>
            <person name="Zheng H."/>
            <person name="Cong L."/>
            <person name="Lin L."/>
            <person name="Yin J."/>
            <person name="Geng J."/>
            <person name="Li G."/>
            <person name="Shi J."/>
            <person name="Liu J."/>
            <person name="Lv H."/>
            <person name="Li J."/>
            <person name="Wang J."/>
            <person name="Deng Y."/>
            <person name="Ran L."/>
            <person name="Shi X."/>
            <person name="Wang X."/>
            <person name="Wu Q."/>
            <person name="Li C."/>
            <person name="Ren X."/>
            <person name="Wang J."/>
            <person name="Wang X."/>
            <person name="Li D."/>
            <person name="Liu D."/>
            <person name="Zhang X."/>
            <person name="Ji Z."/>
            <person name="Zhao W."/>
            <person name="Sun Y."/>
            <person name="Zhang Z."/>
            <person name="Bao J."/>
            <person name="Han Y."/>
            <person name="Dong L."/>
            <person name="Ji J."/>
            <person name="Chen P."/>
            <person name="Wu S."/>
            <person name="Liu J."/>
            <person name="Xiao Y."/>
            <person name="Bu D."/>
            <person name="Tan J."/>
            <person name="Yang L."/>
            <person name="Ye C."/>
            <person name="Zhang J."/>
            <person name="Xu J."/>
            <person name="Zhou Y."/>
            <person name="Yu Y."/>
            <person name="Zhang B."/>
            <person name="Zhuang S."/>
            <person name="Wei H."/>
            <person name="Liu B."/>
            <person name="Lei M."/>
            <person name="Yu H."/>
            <person name="Li Y."/>
            <person name="Xu H."/>
            <person name="Wei S."/>
            <person name="He X."/>
            <person name="Fang L."/>
            <person name="Zhang Z."/>
            <person name="Zhang Y."/>
            <person name="Huang X."/>
            <person name="Su Z."/>
            <person name="Tong W."/>
            <person name="Li J."/>
            <person name="Tong Z."/>
            <person name="Li S."/>
            <person name="Ye J."/>
            <person name="Wang L."/>
            <person name="Fang L."/>
            <person name="Lei T."/>
            <person name="Chen C."/>
            <person name="Chen H."/>
            <person name="Xu Z."/>
            <person name="Li H."/>
            <person name="Huang H."/>
            <person name="Zhang F."/>
            <person name="Xu H."/>
            <person name="Li N."/>
            <person name="Zhao C."/>
            <person name="Li S."/>
            <person name="Dong L."/>
            <person name="Huang Y."/>
            <person name="Li L."/>
            <person name="Xi Y."/>
            <person name="Qi Q."/>
            <person name="Li W."/>
            <person name="Zhang B."/>
            <person name="Hu W."/>
            <person name="Zhang Y."/>
            <person name="Tian X."/>
            <person name="Jiao Y."/>
            <person name="Liang X."/>
            <person name="Jin J."/>
            <person name="Gao L."/>
            <person name="Zheng W."/>
            <person name="Hao B."/>
            <person name="Liu S."/>
            <person name="Wang W."/>
            <person name="Yuan L."/>
            <person name="Cao M."/>
            <person name="McDermott J."/>
            <person name="Samudrala R."/>
            <person name="Wang J."/>
            <person name="Wong G.K."/>
            <person name="Yang H."/>
        </authorList>
    </citation>
    <scope>NUCLEOTIDE SEQUENCE [LARGE SCALE GENOMIC DNA]</scope>
    <source>
        <strain evidence="3">cv. 93-11</strain>
    </source>
</reference>
<dbReference type="AlphaFoldDB" id="B8BNP8"/>
<evidence type="ECO:0000313" key="2">
    <source>
        <dbReference type="EMBL" id="EEC69039.1"/>
    </source>
</evidence>
<evidence type="ECO:0000313" key="3">
    <source>
        <dbReference type="Proteomes" id="UP000007015"/>
    </source>
</evidence>
<organism evidence="2 3">
    <name type="scientific">Oryza sativa subsp. indica</name>
    <name type="common">Rice</name>
    <dbReference type="NCBI Taxonomy" id="39946"/>
    <lineage>
        <taxon>Eukaryota</taxon>
        <taxon>Viridiplantae</taxon>
        <taxon>Streptophyta</taxon>
        <taxon>Embryophyta</taxon>
        <taxon>Tracheophyta</taxon>
        <taxon>Spermatophyta</taxon>
        <taxon>Magnoliopsida</taxon>
        <taxon>Liliopsida</taxon>
        <taxon>Poales</taxon>
        <taxon>Poaceae</taxon>
        <taxon>BOP clade</taxon>
        <taxon>Oryzoideae</taxon>
        <taxon>Oryzeae</taxon>
        <taxon>Oryzinae</taxon>
        <taxon>Oryza</taxon>
        <taxon>Oryza sativa</taxon>
    </lineage>
</organism>
<dbReference type="Gramene" id="BGIOSGA036434-TA">
    <property type="protein sequence ID" value="BGIOSGA036434-PA"/>
    <property type="gene ID" value="BGIOSGA036434"/>
</dbReference>
<gene>
    <name evidence="2" type="ORF">OsI_37855</name>
</gene>
<accession>B8BNP8</accession>
<dbReference type="EMBL" id="CM000137">
    <property type="protein sequence ID" value="EEC69039.1"/>
    <property type="molecule type" value="Genomic_DNA"/>
</dbReference>